<evidence type="ECO:0000256" key="7">
    <source>
        <dbReference type="PROSITE-ProRule" id="PRU00473"/>
    </source>
</evidence>
<proteinExistence type="inferred from homology"/>
<sequence length="262" mass="28200">MITYSDLITLLMIFFVIMYAMSKVDVAKFMTLTQSLAAALHNEQKIPLKDLGSTGLVVPANPTNQGDKTQHPIPPTSATKTQNDKALDNLFNQVKSYIATHNLNGNVTIVNQQRGVQITLRDVVLFNTGQATVLPQAQKLLQGLVPFFQSLNNPIVIEGYTDNVPINTPQFPSNWELSSARAINVVRFLVSQGISPPRLSGVGYGQYHPVVPNTSAANRAINRRINIVILRTAQNTQPVKATGNSVGSSGGAVGNPSVNTAG</sequence>
<organism evidence="10 11">
    <name type="scientific">Alicyclobacillus mengziensis</name>
    <dbReference type="NCBI Taxonomy" id="2931921"/>
    <lineage>
        <taxon>Bacteria</taxon>
        <taxon>Bacillati</taxon>
        <taxon>Bacillota</taxon>
        <taxon>Bacilli</taxon>
        <taxon>Bacillales</taxon>
        <taxon>Alicyclobacillaceae</taxon>
        <taxon>Alicyclobacillus</taxon>
    </lineage>
</organism>
<keyword evidence="4" id="KW-0812">Transmembrane</keyword>
<dbReference type="PANTHER" id="PTHR30329">
    <property type="entry name" value="STATOR ELEMENT OF FLAGELLAR MOTOR COMPLEX"/>
    <property type="match status" value="1"/>
</dbReference>
<evidence type="ECO:0000256" key="4">
    <source>
        <dbReference type="ARBA" id="ARBA00022692"/>
    </source>
</evidence>
<gene>
    <name evidence="10" type="ORF">JZ786_04025</name>
</gene>
<keyword evidence="6 7" id="KW-0472">Membrane</keyword>
<dbReference type="PANTHER" id="PTHR30329:SF21">
    <property type="entry name" value="LIPOPROTEIN YIAD-RELATED"/>
    <property type="match status" value="1"/>
</dbReference>
<dbReference type="SUPFAM" id="SSF103088">
    <property type="entry name" value="OmpA-like"/>
    <property type="match status" value="1"/>
</dbReference>
<dbReference type="GO" id="GO:0005886">
    <property type="term" value="C:plasma membrane"/>
    <property type="evidence" value="ECO:0007669"/>
    <property type="project" value="UniProtKB-SubCell"/>
</dbReference>
<accession>A0A9X7Z805</accession>
<feature type="region of interest" description="Disordered" evidence="8">
    <location>
        <begin position="239"/>
        <end position="262"/>
    </location>
</feature>
<feature type="domain" description="OmpA-like" evidence="9">
    <location>
        <begin position="113"/>
        <end position="233"/>
    </location>
</feature>
<evidence type="ECO:0000313" key="11">
    <source>
        <dbReference type="Proteomes" id="UP000663505"/>
    </source>
</evidence>
<dbReference type="InterPro" id="IPR050330">
    <property type="entry name" value="Bact_OuterMem_StrucFunc"/>
</dbReference>
<evidence type="ECO:0000256" key="1">
    <source>
        <dbReference type="ARBA" id="ARBA00004162"/>
    </source>
</evidence>
<evidence type="ECO:0000256" key="3">
    <source>
        <dbReference type="ARBA" id="ARBA00022475"/>
    </source>
</evidence>
<dbReference type="Pfam" id="PF00691">
    <property type="entry name" value="OmpA"/>
    <property type="match status" value="1"/>
</dbReference>
<dbReference type="AlphaFoldDB" id="A0A9X7Z805"/>
<dbReference type="InterPro" id="IPR036737">
    <property type="entry name" value="OmpA-like_sf"/>
</dbReference>
<dbReference type="InterPro" id="IPR025713">
    <property type="entry name" value="MotB-like_N_dom"/>
</dbReference>
<evidence type="ECO:0000256" key="5">
    <source>
        <dbReference type="ARBA" id="ARBA00022989"/>
    </source>
</evidence>
<name>A0A9X7Z805_9BACL</name>
<dbReference type="EMBL" id="CP071182">
    <property type="protein sequence ID" value="QSO49669.1"/>
    <property type="molecule type" value="Genomic_DNA"/>
</dbReference>
<evidence type="ECO:0000256" key="8">
    <source>
        <dbReference type="SAM" id="MobiDB-lite"/>
    </source>
</evidence>
<evidence type="ECO:0000313" key="10">
    <source>
        <dbReference type="EMBL" id="QSO49669.1"/>
    </source>
</evidence>
<dbReference type="CDD" id="cd07185">
    <property type="entry name" value="OmpA_C-like"/>
    <property type="match status" value="1"/>
</dbReference>
<comment type="subcellular location">
    <subcellularLocation>
        <location evidence="1">Cell membrane</location>
        <topology evidence="1">Single-pass membrane protein</topology>
    </subcellularLocation>
</comment>
<evidence type="ECO:0000256" key="2">
    <source>
        <dbReference type="ARBA" id="ARBA00008914"/>
    </source>
</evidence>
<keyword evidence="3" id="KW-1003">Cell membrane</keyword>
<comment type="similarity">
    <text evidence="2">Belongs to the MotB family.</text>
</comment>
<reference evidence="10 11" key="1">
    <citation type="submission" date="2021-02" db="EMBL/GenBank/DDBJ databases">
        <title>Alicyclobacillus curvatus sp. nov. and Alicyclobacillus mengziensis sp. nov., two acidophilic bacteria isolated from acid mine drainage.</title>
        <authorList>
            <person name="Huang Y."/>
        </authorList>
    </citation>
    <scope>NUCLEOTIDE SEQUENCE [LARGE SCALE GENOMIC DNA]</scope>
    <source>
        <strain evidence="10 11">S30H14</strain>
    </source>
</reference>
<keyword evidence="5" id="KW-1133">Transmembrane helix</keyword>
<evidence type="ECO:0000259" key="9">
    <source>
        <dbReference type="PROSITE" id="PS51123"/>
    </source>
</evidence>
<dbReference type="Pfam" id="PF13677">
    <property type="entry name" value="MotB_plug"/>
    <property type="match status" value="1"/>
</dbReference>
<dbReference type="Proteomes" id="UP000663505">
    <property type="component" value="Chromosome"/>
</dbReference>
<protein>
    <submittedName>
        <fullName evidence="10">OmpA family protein</fullName>
    </submittedName>
</protein>
<feature type="region of interest" description="Disordered" evidence="8">
    <location>
        <begin position="57"/>
        <end position="82"/>
    </location>
</feature>
<dbReference type="KEGG" id="afx:JZ786_04025"/>
<keyword evidence="11" id="KW-1185">Reference proteome</keyword>
<evidence type="ECO:0000256" key="6">
    <source>
        <dbReference type="ARBA" id="ARBA00023136"/>
    </source>
</evidence>
<dbReference type="InterPro" id="IPR006665">
    <property type="entry name" value="OmpA-like"/>
</dbReference>
<dbReference type="Gene3D" id="3.30.1330.60">
    <property type="entry name" value="OmpA-like domain"/>
    <property type="match status" value="1"/>
</dbReference>
<dbReference type="PROSITE" id="PS51123">
    <property type="entry name" value="OMPA_2"/>
    <property type="match status" value="1"/>
</dbReference>